<evidence type="ECO:0000313" key="2">
    <source>
        <dbReference type="Proteomes" id="UP001234202"/>
    </source>
</evidence>
<name>A0ACC2XK50_9TREE</name>
<protein>
    <submittedName>
        <fullName evidence="1">Uncharacterized protein</fullName>
    </submittedName>
</protein>
<evidence type="ECO:0000313" key="1">
    <source>
        <dbReference type="EMBL" id="KAJ9123749.1"/>
    </source>
</evidence>
<dbReference type="EMBL" id="JASBWV010000011">
    <property type="protein sequence ID" value="KAJ9123749.1"/>
    <property type="molecule type" value="Genomic_DNA"/>
</dbReference>
<gene>
    <name evidence="1" type="ORF">QFC24_003523</name>
</gene>
<keyword evidence="2" id="KW-1185">Reference proteome</keyword>
<reference evidence="1" key="1">
    <citation type="submission" date="2023-04" db="EMBL/GenBank/DDBJ databases">
        <title>Draft Genome sequencing of Naganishia species isolated from polar environments using Oxford Nanopore Technology.</title>
        <authorList>
            <person name="Leo P."/>
            <person name="Venkateswaran K."/>
        </authorList>
    </citation>
    <scope>NUCLEOTIDE SEQUENCE</scope>
    <source>
        <strain evidence="1">DBVPG 5303</strain>
    </source>
</reference>
<comment type="caution">
    <text evidence="1">The sequence shown here is derived from an EMBL/GenBank/DDBJ whole genome shotgun (WGS) entry which is preliminary data.</text>
</comment>
<dbReference type="Proteomes" id="UP001234202">
    <property type="component" value="Unassembled WGS sequence"/>
</dbReference>
<organism evidence="1 2">
    <name type="scientific">Naganishia onofrii</name>
    <dbReference type="NCBI Taxonomy" id="1851511"/>
    <lineage>
        <taxon>Eukaryota</taxon>
        <taxon>Fungi</taxon>
        <taxon>Dikarya</taxon>
        <taxon>Basidiomycota</taxon>
        <taxon>Agaricomycotina</taxon>
        <taxon>Tremellomycetes</taxon>
        <taxon>Filobasidiales</taxon>
        <taxon>Filobasidiaceae</taxon>
        <taxon>Naganishia</taxon>
    </lineage>
</organism>
<sequence>MALNAIPTDEQVWKQVRKCLSLDDDDEATPIPPFLFQPIKEFMITNPGDDEFVIECSVPGKSDQPYGEREARKAREAAKNSTPPVSSRSHHTSSALLAKSGSGSFGSVSERKPDVKPTSASLHVKPEVDFSRSKSNINAGKQRVCCNVLLFKADTIIPPTWLGGSKRPIFVVSDSDDEDDLQFKSKRLKPSNSITAPRIKSSQPDSDENQAQKTLNQIISSRKAGSQAPLVFPLNASSAVNAQSSTSQAQRTLDHYLKPRPHHLVLPNRTIQDVKPTMQDIKPSGPTLNQMQIASSSAAPAAPSALVASRPVTPTELDTEEQIALCKMAVTLPAFLTFPSKLNQLGQYLHYVGSCKGANQPINVKAVNWFPELQMYVNEVRHAVRDSFRQQGRVLPDESLEAPSAMSMLSNSLAPQNLLPGSDFMRHMYDSASGLLGENDEEAMENRRLSTKNADDLQTFFKDSLDNFSENVTVSEAATKLGLTHMNDLLPGMSLPLMPHQIIGVQWMVDKEKSKHHGGILADSMGLGKTIQTIATMIANPSTDPTCKTTLIIAPLALLEQWKLEIEHKTYGQLSVYVFHGSNKSITKKQLKRYDVVLTTYGTLVQQFPPPEKKKKTRKPNDFIDDSGEDDSEFASNKVKHGPLALIYWYRVVLDEAAQIRNKRTRAAKACFELDALNRWVLSGTLIVNSLEDMFSYFHFLALSECAEWETFTACNRIQAILKFGCMRRTKDTLIDGKPLLQLPEKKVDIAEEDFDEDERALYTAIEQKVKLRFNRYLRAGTVLKNMRNVLIMILRLRQVCAHATLIVRKPGEAGHHDDLLLEADDERLISHKAFQENFQIDRDDEVGRARIFGGEVLVERLKAKLALRQTDDQAQQANGEDGDFQCAICFEPFLDSERITSCLHSCCLTCITDIMKKHQDEVDSGMVAPGSKAHCPMCRESINGDNIFVAAAFEPEVVVKTDDVKAEQDLLDASLTENNVAGEALMLCKGKGKATDLEEEELIILPSAKMRKTSALVKDWLAANDEDKIVIFSQFVTFIELVREHLQGQGIECFTYTGSMSKVDRDATIANFTSPRNPVRVILISTKAGGVGLNLTIANKAICLDLAWNNATEQQAIDRIHRIGQTKPVEVHRIVIPNSVEQRILALQEKKAALAEGAYGEGKGGKLGRLSVQDLMALFDVRRVRDDEEL</sequence>
<accession>A0ACC2XK50</accession>
<proteinExistence type="predicted"/>